<evidence type="ECO:0000256" key="6">
    <source>
        <dbReference type="ARBA" id="ARBA00023136"/>
    </source>
</evidence>
<feature type="transmembrane region" description="Helical" evidence="7">
    <location>
        <begin position="185"/>
        <end position="203"/>
    </location>
</feature>
<dbReference type="EMBL" id="CP005973">
    <property type="protein sequence ID" value="AJR05294.1"/>
    <property type="molecule type" value="Genomic_DNA"/>
</dbReference>
<keyword evidence="4 7" id="KW-0812">Transmembrane</keyword>
<dbReference type="STRING" id="658445.H744_1c0269"/>
<organism evidence="8 9">
    <name type="scientific">Photobacterium gaetbulicola Gung47</name>
    <dbReference type="NCBI Taxonomy" id="658445"/>
    <lineage>
        <taxon>Bacteria</taxon>
        <taxon>Pseudomonadati</taxon>
        <taxon>Pseudomonadota</taxon>
        <taxon>Gammaproteobacteria</taxon>
        <taxon>Vibrionales</taxon>
        <taxon>Vibrionaceae</taxon>
        <taxon>Photobacterium</taxon>
    </lineage>
</organism>
<name>A0A0C5WJM6_9GAMM</name>
<feature type="transmembrane region" description="Helical" evidence="7">
    <location>
        <begin position="6"/>
        <end position="28"/>
    </location>
</feature>
<keyword evidence="6 7" id="KW-0472">Membrane</keyword>
<keyword evidence="3" id="KW-1003">Cell membrane</keyword>
<dbReference type="OrthoDB" id="9804822at2"/>
<dbReference type="Pfam" id="PF01810">
    <property type="entry name" value="LysE"/>
    <property type="match status" value="1"/>
</dbReference>
<dbReference type="HOGENOM" id="CLU_079569_2_1_6"/>
<feature type="transmembrane region" description="Helical" evidence="7">
    <location>
        <begin position="143"/>
        <end position="173"/>
    </location>
</feature>
<dbReference type="PANTHER" id="PTHR30086">
    <property type="entry name" value="ARGININE EXPORTER PROTEIN ARGO"/>
    <property type="match status" value="1"/>
</dbReference>
<evidence type="ECO:0000256" key="1">
    <source>
        <dbReference type="ARBA" id="ARBA00004651"/>
    </source>
</evidence>
<dbReference type="InterPro" id="IPR001123">
    <property type="entry name" value="LeuE-type"/>
</dbReference>
<feature type="transmembrane region" description="Helical" evidence="7">
    <location>
        <begin position="40"/>
        <end position="63"/>
    </location>
</feature>
<dbReference type="KEGG" id="pgb:H744_1c0269"/>
<reference evidence="8 9" key="1">
    <citation type="submission" date="2013-05" db="EMBL/GenBank/DDBJ databases">
        <title>Complete genome sequence of the lipase-producing bacterium Photobacterium gaetbulicola Gung47.</title>
        <authorList>
            <person name="Kim Y.-O."/>
        </authorList>
    </citation>
    <scope>NUCLEOTIDE SEQUENCE [LARGE SCALE GENOMIC DNA]</scope>
    <source>
        <strain evidence="8 9">Gung47</strain>
    </source>
</reference>
<evidence type="ECO:0000256" key="4">
    <source>
        <dbReference type="ARBA" id="ARBA00022692"/>
    </source>
</evidence>
<comment type="similarity">
    <text evidence="2">Belongs to the Rht family.</text>
</comment>
<dbReference type="GO" id="GO:0005886">
    <property type="term" value="C:plasma membrane"/>
    <property type="evidence" value="ECO:0007669"/>
    <property type="project" value="UniProtKB-SubCell"/>
</dbReference>
<evidence type="ECO:0000313" key="9">
    <source>
        <dbReference type="Proteomes" id="UP000032303"/>
    </source>
</evidence>
<evidence type="ECO:0000256" key="5">
    <source>
        <dbReference type="ARBA" id="ARBA00022989"/>
    </source>
</evidence>
<dbReference type="PIRSF" id="PIRSF006324">
    <property type="entry name" value="LeuE"/>
    <property type="match status" value="1"/>
</dbReference>
<sequence>MNIEIWITYLSATFIYSVIPGSGTINTINNGMVYGFSKSLISIIGLQLGLAFYIILIGMGLGVLVSQSLMAFIVIKWVGVAYLIWLGIQKFQETTTINSTDILVETSEWKLFRKAVFVNLTNPKTVIFFAALLPQFLDATSSHYLQIIQMGATTIIVDTCVMLIYVILAAKLAYYIRSPMVLKRLNRIFGTMFIGCGALLASAKA</sequence>
<evidence type="ECO:0000313" key="8">
    <source>
        <dbReference type="EMBL" id="AJR05294.1"/>
    </source>
</evidence>
<dbReference type="AlphaFoldDB" id="A0A0C5WJM6"/>
<gene>
    <name evidence="8" type="ORF">H744_1c0269</name>
</gene>
<accession>A0A0C5WJM6</accession>
<comment type="subcellular location">
    <subcellularLocation>
        <location evidence="1">Cell membrane</location>
        <topology evidence="1">Multi-pass membrane protein</topology>
    </subcellularLocation>
</comment>
<protein>
    <submittedName>
        <fullName evidence="8">Homoserine/homoserine lactone efflux protein</fullName>
    </submittedName>
</protein>
<evidence type="ECO:0000256" key="7">
    <source>
        <dbReference type="SAM" id="Phobius"/>
    </source>
</evidence>
<dbReference type="GO" id="GO:0042970">
    <property type="term" value="F:homoserine transmembrane transporter activity"/>
    <property type="evidence" value="ECO:0007669"/>
    <property type="project" value="TreeGrafter"/>
</dbReference>
<evidence type="ECO:0000256" key="2">
    <source>
        <dbReference type="ARBA" id="ARBA00007928"/>
    </source>
</evidence>
<keyword evidence="9" id="KW-1185">Reference proteome</keyword>
<dbReference type="NCBIfam" id="NF007812">
    <property type="entry name" value="PRK10520.1"/>
    <property type="match status" value="1"/>
</dbReference>
<proteinExistence type="inferred from homology"/>
<feature type="transmembrane region" description="Helical" evidence="7">
    <location>
        <begin position="69"/>
        <end position="88"/>
    </location>
</feature>
<dbReference type="Proteomes" id="UP000032303">
    <property type="component" value="Chromosome 1"/>
</dbReference>
<feature type="transmembrane region" description="Helical" evidence="7">
    <location>
        <begin position="116"/>
        <end position="137"/>
    </location>
</feature>
<evidence type="ECO:0000256" key="3">
    <source>
        <dbReference type="ARBA" id="ARBA00022475"/>
    </source>
</evidence>
<dbReference type="PATRIC" id="fig|658445.3.peg.294"/>
<dbReference type="PANTHER" id="PTHR30086:SF14">
    <property type="entry name" value="HOMOSERINE_HOMOSERINE LACTONE EFFLUX PROTEIN"/>
    <property type="match status" value="1"/>
</dbReference>
<keyword evidence="5 7" id="KW-1133">Transmembrane helix</keyword>